<dbReference type="InterPro" id="IPR045851">
    <property type="entry name" value="AMP-bd_C_sf"/>
</dbReference>
<evidence type="ECO:0000259" key="7">
    <source>
        <dbReference type="PROSITE" id="PS51384"/>
    </source>
</evidence>
<dbReference type="InterPro" id="IPR017927">
    <property type="entry name" value="FAD-bd_FR_type"/>
</dbReference>
<dbReference type="Proteomes" id="UP001320119">
    <property type="component" value="Chromosome"/>
</dbReference>
<dbReference type="InterPro" id="IPR010080">
    <property type="entry name" value="Thioester_reductase-like_dom"/>
</dbReference>
<sequence>MPANTASDINEAPQTNHPALPTYPLSLAQMGIWLGQQLTPNSPHYNTAELIEFSSVEPQRLLNAINEVLKNCAPLNTRFFAIDGQAEQTLIPPEEITTLYDAQSQIQDSKNSALSHAKQWAQEQLQNVIQLDKEPPYRSTLIKLAENHYAWFLMIHHIACDGFSYSIIGQHVAAHYRAPQLPAKVQWQESVEGYKQLVTTDQQYQNSEAYLQDKDYWLKLLKNKPAPVTLTVKKSSALNFTQQALRAKRKIPQAWLEQFNGLCQHNSEPQNPCHWAHGLNALVAAFIFQHTGSQYINLGQPVMNRMGSAALKIPAMVMNIVPLPIDLSGVSTFNTLLKKVCHQLVESKKHNRYRYEQLNAHLKQSQHAMDNTATPLRAFGPVVNVMPFDRAPKFSAAKTIIHPISAGPVEDISFSFSLTSQGDLLFLLDANPNLYDSEQLEAYMDRFLTLSEKIIEQQGHTPLQVNRNVTSWLIGEKTKEPSTCALSALYAAIQNDPDKVALEYFDDTPINDGNDKSEDQAISTDPNALPSRQTISYQQLGTYIVDCAQTLAQQGVHSGDSVIVALPRGPWSIVISFACLALNAQFIFIDPTGPQARNLKIIKDAKPKVAIFDTQHPAVNQRGYTLKAETAISIVALESIKQFAMHSRINANAFFEHLINKEQDSSSRLAYGIYTSGSTGQPKGVMIDQQALNDFISSANDVYQIKASDRVLHFAPMHFDTCIEEIFITLCTGATLVIRNDDMLDSMAAFNHYCEALSISVLDLPTAFWHEWVFYCSQQSSLLPSALHTVIIGGEAALEERVKSYQALPSKKPIKLLNTYGPSETTVVASCAQLGTTAAISPNVVNKHKANFTLSIGRPLPNRQLLIVRTNSGFTKDNKRLFQLAQKGEDGELVIAGQSLAQGYLNNPEQTQTYFTQLALGGAEAALPIYCTGDRARINADGNIEYLGRIDNEIKISGQRINPAEIESTLLQESNASEVAVIIAKIASASSRTPSLATPRIIAYIANSPSHNTSQKIPDATTLRQAVSQKLPAVMVPQQWIFCDILPKTPSGKVDKKQLLNNFIADHQHQLEHKTSNSEKEDTREYSSIEKNILAIWQEVLGLTQNTISSQDDFFVLGGQSLQLLQIATRLSAQLQCDVPVSLLFQHPTASTLAEALAPLLPNFNHKEQEALNANGVPKHRSTPSDGNSIIKSLRLPSNFPQATKCAKPTTLSNIFLTGASGFVGIQLLHHLLTTTSANITCLIRANNQQHAWEKIAHACRAQNLPALTKNARIHLILGSIEAPLFGLSQTDFNKLADNIDAVVHNAAITSIVRSYDSLAAANVSATIDCLRIAAQANATLHYVSTIAIGASLPLPEQTIAWHEGLNDGYQQSKWASESLIAQAQAFGVKSCIYRLPRVVGETRTGFINAKDLVWKIIAASERINALPITAISEPWLPVDIAAHTISQHLLTTHSATHENDITQVINCVPEKYTDLNALFEQLAPRYRDKQIAMPLWLKKLALSDNAEDQALSAFFQHAPKTMTLAKIDNQQFYGLLSKYKKSNDNRLNNDFSPYIASAEKQGLLKPDPTADTPKTAKRTPPRLLEVQACFNPHPQLRRILLTGDTLRNFPVDHYGGHIKIFLPRTHQQQPVLPTLGPKGPIWPADNERPITRTYSVRYYNPVNNTLAIDFVMHKHSGPAASWAQKAKPGDLIGVAGPGGPNPLLAPAQHHIIAGDLTALPAIQAIIEALPSTAKGAIFIAGEAHGFTLQHNTQLEIHWLSPKRAVLQQLQRQEQPQKQQENKKLGNQATSNSANRIAQQVLSAIQDYVQRADLITQLASDASGANTPLSGLAAGENSLVLAVRDYLRTTFKLPKALLYAVPYWRNGQDEEGYHQQRHTIMDEEY</sequence>
<dbReference type="NCBIfam" id="TIGR01746">
    <property type="entry name" value="Thioester-redct"/>
    <property type="match status" value="1"/>
</dbReference>
<dbReference type="Pfam" id="PF04954">
    <property type="entry name" value="SIP"/>
    <property type="match status" value="1"/>
</dbReference>
<organism evidence="8 9">
    <name type="scientific">Marinagarivorans cellulosilyticus</name>
    <dbReference type="NCBI Taxonomy" id="2721545"/>
    <lineage>
        <taxon>Bacteria</taxon>
        <taxon>Pseudomonadati</taxon>
        <taxon>Pseudomonadota</taxon>
        <taxon>Gammaproteobacteria</taxon>
        <taxon>Cellvibrionales</taxon>
        <taxon>Cellvibrionaceae</taxon>
        <taxon>Marinagarivorans</taxon>
    </lineage>
</organism>
<dbReference type="Pfam" id="PF13193">
    <property type="entry name" value="AMP-binding_C"/>
    <property type="match status" value="1"/>
</dbReference>
<keyword evidence="9" id="KW-1185">Reference proteome</keyword>
<proteinExistence type="inferred from homology"/>
<dbReference type="Pfam" id="PF07993">
    <property type="entry name" value="NAD_binding_4"/>
    <property type="match status" value="1"/>
</dbReference>
<dbReference type="GO" id="GO:0044550">
    <property type="term" value="P:secondary metabolite biosynthetic process"/>
    <property type="evidence" value="ECO:0007669"/>
    <property type="project" value="TreeGrafter"/>
</dbReference>
<name>A0AAN2BJ39_9GAMM</name>
<protein>
    <submittedName>
        <fullName evidence="8">Nonribosomal peptide synthetase MxcG</fullName>
    </submittedName>
</protein>
<dbReference type="InterPro" id="IPR009081">
    <property type="entry name" value="PP-bd_ACP"/>
</dbReference>
<dbReference type="InterPro" id="IPR039261">
    <property type="entry name" value="FNR_nucleotide-bd"/>
</dbReference>
<dbReference type="GO" id="GO:0005737">
    <property type="term" value="C:cytoplasm"/>
    <property type="evidence" value="ECO:0007669"/>
    <property type="project" value="TreeGrafter"/>
</dbReference>
<evidence type="ECO:0000313" key="9">
    <source>
        <dbReference type="Proteomes" id="UP001320119"/>
    </source>
</evidence>
<feature type="compositionally biased region" description="Polar residues" evidence="5">
    <location>
        <begin position="1"/>
        <end position="17"/>
    </location>
</feature>
<dbReference type="SUPFAM" id="SSF52777">
    <property type="entry name" value="CoA-dependent acyltransferases"/>
    <property type="match status" value="2"/>
</dbReference>
<dbReference type="InterPro" id="IPR007037">
    <property type="entry name" value="SIP_rossman_dom"/>
</dbReference>
<evidence type="ECO:0000256" key="5">
    <source>
        <dbReference type="SAM" id="MobiDB-lite"/>
    </source>
</evidence>
<dbReference type="Gene3D" id="2.40.30.10">
    <property type="entry name" value="Translation factors"/>
    <property type="match status" value="1"/>
</dbReference>
<dbReference type="SUPFAM" id="SSF56801">
    <property type="entry name" value="Acetyl-CoA synthetase-like"/>
    <property type="match status" value="1"/>
</dbReference>
<dbReference type="InterPro" id="IPR001242">
    <property type="entry name" value="Condensation_dom"/>
</dbReference>
<dbReference type="GO" id="GO:0031177">
    <property type="term" value="F:phosphopantetheine binding"/>
    <property type="evidence" value="ECO:0007669"/>
    <property type="project" value="InterPro"/>
</dbReference>
<dbReference type="Gene3D" id="3.30.300.30">
    <property type="match status" value="1"/>
</dbReference>
<dbReference type="Gene3D" id="1.10.1200.10">
    <property type="entry name" value="ACP-like"/>
    <property type="match status" value="1"/>
</dbReference>
<dbReference type="InterPro" id="IPR013120">
    <property type="entry name" value="FAR_NAD-bd"/>
</dbReference>
<dbReference type="InterPro" id="IPR042099">
    <property type="entry name" value="ANL_N_sf"/>
</dbReference>
<feature type="region of interest" description="Disordered" evidence="5">
    <location>
        <begin position="1771"/>
        <end position="1792"/>
    </location>
</feature>
<dbReference type="Gene3D" id="3.30.559.30">
    <property type="entry name" value="Nonribosomal peptide synthetase, condensation domain"/>
    <property type="match status" value="1"/>
</dbReference>
<dbReference type="PANTHER" id="PTHR45527">
    <property type="entry name" value="NONRIBOSOMAL PEPTIDE SYNTHETASE"/>
    <property type="match status" value="1"/>
</dbReference>
<dbReference type="Gene3D" id="3.40.50.720">
    <property type="entry name" value="NAD(P)-binding Rossmann-like Domain"/>
    <property type="match status" value="1"/>
</dbReference>
<dbReference type="PANTHER" id="PTHR45527:SF1">
    <property type="entry name" value="FATTY ACID SYNTHASE"/>
    <property type="match status" value="1"/>
</dbReference>
<comment type="similarity">
    <text evidence="4">Belongs to the SIP oxidoreductase family.</text>
</comment>
<reference evidence="8 9" key="1">
    <citation type="journal article" date="2022" name="IScience">
        <title>An ultrasensitive nanofiber-based assay for enzymatic hydrolysis and deep-sea microbial degradation of cellulose.</title>
        <authorList>
            <person name="Tsudome M."/>
            <person name="Tachioka M."/>
            <person name="Miyazaki M."/>
            <person name="Uchimura K."/>
            <person name="Tsuda M."/>
            <person name="Takaki Y."/>
            <person name="Deguchi S."/>
        </authorList>
    </citation>
    <scope>NUCLEOTIDE SEQUENCE [LARGE SCALE GENOMIC DNA]</scope>
    <source>
        <strain evidence="8 9">GE09</strain>
    </source>
</reference>
<dbReference type="Gene3D" id="3.40.50.80">
    <property type="entry name" value="Nucleotide-binding domain of ferredoxin-NADP reductase (FNR) module"/>
    <property type="match status" value="1"/>
</dbReference>
<evidence type="ECO:0000256" key="1">
    <source>
        <dbReference type="ARBA" id="ARBA00022450"/>
    </source>
</evidence>
<dbReference type="InterPro" id="IPR020806">
    <property type="entry name" value="PKS_PP-bd"/>
</dbReference>
<keyword evidence="1" id="KW-0596">Phosphopantetheine</keyword>
<accession>A0AAN2BJ39</accession>
<dbReference type="InterPro" id="IPR036736">
    <property type="entry name" value="ACP-like_sf"/>
</dbReference>
<dbReference type="Pfam" id="PF00550">
    <property type="entry name" value="PP-binding"/>
    <property type="match status" value="1"/>
</dbReference>
<dbReference type="Gene3D" id="3.40.50.12780">
    <property type="entry name" value="N-terminal domain of ligase-like"/>
    <property type="match status" value="1"/>
</dbReference>
<dbReference type="EMBL" id="AP023086">
    <property type="protein sequence ID" value="BCD96615.1"/>
    <property type="molecule type" value="Genomic_DNA"/>
</dbReference>
<dbReference type="Gene3D" id="3.30.559.10">
    <property type="entry name" value="Chloramphenicol acetyltransferase-like domain"/>
    <property type="match status" value="1"/>
</dbReference>
<evidence type="ECO:0000313" key="8">
    <source>
        <dbReference type="EMBL" id="BCD96615.1"/>
    </source>
</evidence>
<keyword evidence="2" id="KW-0597">Phosphoprotein</keyword>
<dbReference type="KEGG" id="marq:MARGE09_P0815"/>
<dbReference type="PROSITE" id="PS50075">
    <property type="entry name" value="CARRIER"/>
    <property type="match status" value="1"/>
</dbReference>
<evidence type="ECO:0000256" key="3">
    <source>
        <dbReference type="ARBA" id="ARBA00022598"/>
    </source>
</evidence>
<dbReference type="Pfam" id="PF08021">
    <property type="entry name" value="FAD_binding_9"/>
    <property type="match status" value="1"/>
</dbReference>
<evidence type="ECO:0000256" key="4">
    <source>
        <dbReference type="ARBA" id="ARBA00035644"/>
    </source>
</evidence>
<dbReference type="SMART" id="SM00823">
    <property type="entry name" value="PKS_PP"/>
    <property type="match status" value="1"/>
</dbReference>
<dbReference type="CDD" id="cd06193">
    <property type="entry name" value="siderophore_interacting"/>
    <property type="match status" value="1"/>
</dbReference>
<dbReference type="InterPro" id="IPR036291">
    <property type="entry name" value="NAD(P)-bd_dom_sf"/>
</dbReference>
<dbReference type="GO" id="GO:0016491">
    <property type="term" value="F:oxidoreductase activity"/>
    <property type="evidence" value="ECO:0007669"/>
    <property type="project" value="InterPro"/>
</dbReference>
<dbReference type="SUPFAM" id="SSF47336">
    <property type="entry name" value="ACP-like"/>
    <property type="match status" value="1"/>
</dbReference>
<feature type="domain" description="FAD-binding FR-type" evidence="7">
    <location>
        <begin position="1577"/>
        <end position="1705"/>
    </location>
</feature>
<dbReference type="SUPFAM" id="SSF51735">
    <property type="entry name" value="NAD(P)-binding Rossmann-fold domains"/>
    <property type="match status" value="1"/>
</dbReference>
<dbReference type="InterPro" id="IPR023213">
    <property type="entry name" value="CAT-like_dom_sf"/>
</dbReference>
<dbReference type="SUPFAM" id="SSF63380">
    <property type="entry name" value="Riboflavin synthase domain-like"/>
    <property type="match status" value="1"/>
</dbReference>
<evidence type="ECO:0000256" key="2">
    <source>
        <dbReference type="ARBA" id="ARBA00022553"/>
    </source>
</evidence>
<dbReference type="CDD" id="cd05930">
    <property type="entry name" value="A_NRPS"/>
    <property type="match status" value="1"/>
</dbReference>
<dbReference type="Pfam" id="PF00668">
    <property type="entry name" value="Condensation"/>
    <property type="match status" value="1"/>
</dbReference>
<gene>
    <name evidence="8" type="ORF">MARGE09_P0815</name>
</gene>
<dbReference type="InterPro" id="IPR000873">
    <property type="entry name" value="AMP-dep_synth/lig_dom"/>
</dbReference>
<evidence type="ECO:0000259" key="6">
    <source>
        <dbReference type="PROSITE" id="PS50075"/>
    </source>
</evidence>
<dbReference type="PROSITE" id="PS51384">
    <property type="entry name" value="FAD_FR"/>
    <property type="match status" value="1"/>
</dbReference>
<dbReference type="Pfam" id="PF00501">
    <property type="entry name" value="AMP-binding"/>
    <property type="match status" value="1"/>
</dbReference>
<keyword evidence="3" id="KW-0436">Ligase</keyword>
<dbReference type="InterPro" id="IPR025110">
    <property type="entry name" value="AMP-bd_C"/>
</dbReference>
<dbReference type="InterPro" id="IPR017938">
    <property type="entry name" value="Riboflavin_synthase-like_b-brl"/>
</dbReference>
<dbReference type="GO" id="GO:0043041">
    <property type="term" value="P:amino acid activation for nonribosomal peptide biosynthetic process"/>
    <property type="evidence" value="ECO:0007669"/>
    <property type="project" value="TreeGrafter"/>
</dbReference>
<dbReference type="RefSeq" id="WP_236986107.1">
    <property type="nucleotide sequence ID" value="NZ_AP023086.1"/>
</dbReference>
<feature type="domain" description="Carrier" evidence="6">
    <location>
        <begin position="1084"/>
        <end position="1161"/>
    </location>
</feature>
<feature type="region of interest" description="Disordered" evidence="5">
    <location>
        <begin position="1"/>
        <end position="20"/>
    </location>
</feature>
<dbReference type="GO" id="GO:0016874">
    <property type="term" value="F:ligase activity"/>
    <property type="evidence" value="ECO:0007669"/>
    <property type="project" value="UniProtKB-KW"/>
</dbReference>
<dbReference type="InterPro" id="IPR013113">
    <property type="entry name" value="SIP_FAD-bd"/>
</dbReference>